<dbReference type="PROSITE" id="PS51257">
    <property type="entry name" value="PROKAR_LIPOPROTEIN"/>
    <property type="match status" value="1"/>
</dbReference>
<dbReference type="EMBL" id="JBHTMY010000003">
    <property type="protein sequence ID" value="MFD1316299.1"/>
    <property type="molecule type" value="Genomic_DNA"/>
</dbReference>
<organism evidence="3 4">
    <name type="scientific">Namhaeicola litoreus</name>
    <dbReference type="NCBI Taxonomy" id="1052145"/>
    <lineage>
        <taxon>Bacteria</taxon>
        <taxon>Pseudomonadati</taxon>
        <taxon>Bacteroidota</taxon>
        <taxon>Flavobacteriia</taxon>
        <taxon>Flavobacteriales</taxon>
        <taxon>Flavobacteriaceae</taxon>
        <taxon>Namhaeicola</taxon>
    </lineage>
</organism>
<keyword evidence="4" id="KW-1185">Reference proteome</keyword>
<evidence type="ECO:0000256" key="1">
    <source>
        <dbReference type="ARBA" id="ARBA00022729"/>
    </source>
</evidence>
<feature type="domain" description="SbsA Ig-like" evidence="2">
    <location>
        <begin position="30"/>
        <end position="124"/>
    </location>
</feature>
<dbReference type="InterPro" id="IPR032812">
    <property type="entry name" value="SbsA_Ig"/>
</dbReference>
<protein>
    <submittedName>
        <fullName evidence="3">Ig-like domain-containing protein</fullName>
    </submittedName>
</protein>
<dbReference type="Pfam" id="PF13205">
    <property type="entry name" value="Big_5"/>
    <property type="match status" value="1"/>
</dbReference>
<accession>A0ABW3Y3R1</accession>
<evidence type="ECO:0000259" key="2">
    <source>
        <dbReference type="Pfam" id="PF13205"/>
    </source>
</evidence>
<sequence length="531" mass="61238">MRVYQFFILLVLVSLYSCARRGRPEGGPIDEDKPIMVKSDPEFGTTNFKGDEIKIYFDEFIKLKDISQQLIVSPPLKYPPIIVPQGTASKFIDIKIMDTLFENTTYTFNFGQSVIDNTEGNILDNFRFVISTGDYIDSLNIKGTIKDAFKLEPAEGAVVILYPYSENFNDSIVFTERPTYVGAMTDSINFEVNNIKQGKYALLALTDKNRNFKYNKKEDKIAFYDKIIEVPSEDSYVLELFTEDKNFRLPTKPSEISKGLFFLGYEGNIDSIEVRALGNIPTSFKEHYAPSIKTDTIKYWFSNYEKDSLELFVRNRSFTDTITLKIREDEIDSLKIESITSGNLDLRDTLKIVTNNPVFEIDTSKIKLFIRDSIGVDYNFNRDKNRTSMFILFEKEFDAKYKLNLNPGALTDIFGTSHDSIRKSFTTKRPSNYSSIYLTINNIKEYPVIVQLVDQKGEGVASNYLTKKEEVRFENIKPGKFKVRLIYDKNKNGKWDSGDYLKKIQPEKVVYFKNILTANANWEIVENLTIE</sequence>
<gene>
    <name evidence="3" type="ORF">ACFQ39_11780</name>
</gene>
<name>A0ABW3Y3R1_9FLAO</name>
<reference evidence="4" key="1">
    <citation type="journal article" date="2019" name="Int. J. Syst. Evol. Microbiol.">
        <title>The Global Catalogue of Microorganisms (GCM) 10K type strain sequencing project: providing services to taxonomists for standard genome sequencing and annotation.</title>
        <authorList>
            <consortium name="The Broad Institute Genomics Platform"/>
            <consortium name="The Broad Institute Genome Sequencing Center for Infectious Disease"/>
            <person name="Wu L."/>
            <person name="Ma J."/>
        </authorList>
    </citation>
    <scope>NUCLEOTIDE SEQUENCE [LARGE SCALE GENOMIC DNA]</scope>
    <source>
        <strain evidence="4">CCUG 61485</strain>
    </source>
</reference>
<evidence type="ECO:0000313" key="3">
    <source>
        <dbReference type="EMBL" id="MFD1316299.1"/>
    </source>
</evidence>
<dbReference type="RefSeq" id="WP_377179145.1">
    <property type="nucleotide sequence ID" value="NZ_JBHTMY010000003.1"/>
</dbReference>
<dbReference type="Proteomes" id="UP001597201">
    <property type="component" value="Unassembled WGS sequence"/>
</dbReference>
<evidence type="ECO:0000313" key="4">
    <source>
        <dbReference type="Proteomes" id="UP001597201"/>
    </source>
</evidence>
<keyword evidence="1" id="KW-0732">Signal</keyword>
<proteinExistence type="predicted"/>
<comment type="caution">
    <text evidence="3">The sequence shown here is derived from an EMBL/GenBank/DDBJ whole genome shotgun (WGS) entry which is preliminary data.</text>
</comment>